<feature type="region of interest" description="Disordered" evidence="1">
    <location>
        <begin position="711"/>
        <end position="748"/>
    </location>
</feature>
<feature type="region of interest" description="Disordered" evidence="1">
    <location>
        <begin position="1"/>
        <end position="52"/>
    </location>
</feature>
<dbReference type="AlphaFoldDB" id="A0A2R5GSA5"/>
<dbReference type="OrthoDB" id="551993at2759"/>
<reference evidence="3 4" key="1">
    <citation type="submission" date="2017-12" db="EMBL/GenBank/DDBJ databases">
        <title>Sequencing, de novo assembly and annotation of complete genome of a new Thraustochytrid species, strain FCC1311.</title>
        <authorList>
            <person name="Sedici K."/>
            <person name="Godart F."/>
            <person name="Aiese Cigliano R."/>
            <person name="Sanseverino W."/>
            <person name="Barakat M."/>
            <person name="Ortet P."/>
            <person name="Marechal E."/>
            <person name="Cagnac O."/>
            <person name="Amato A."/>
        </authorList>
    </citation>
    <scope>NUCLEOTIDE SEQUENCE [LARGE SCALE GENOMIC DNA]</scope>
</reference>
<evidence type="ECO:0000259" key="2">
    <source>
        <dbReference type="PROSITE" id="PS50020"/>
    </source>
</evidence>
<dbReference type="CDD" id="cd00201">
    <property type="entry name" value="WW"/>
    <property type="match status" value="1"/>
</dbReference>
<feature type="domain" description="WW" evidence="2">
    <location>
        <begin position="654"/>
        <end position="693"/>
    </location>
</feature>
<dbReference type="Proteomes" id="UP000241890">
    <property type="component" value="Unassembled WGS sequence"/>
</dbReference>
<proteinExistence type="predicted"/>
<dbReference type="SMART" id="SM00456">
    <property type="entry name" value="WW"/>
    <property type="match status" value="2"/>
</dbReference>
<dbReference type="Gene3D" id="3.30.1470.10">
    <property type="entry name" value="Photosystem I PsaD, reaction center subunit II"/>
    <property type="match status" value="1"/>
</dbReference>
<dbReference type="InterPro" id="IPR053233">
    <property type="entry name" value="ABRA-related"/>
</dbReference>
<keyword evidence="4" id="KW-1185">Reference proteome</keyword>
<name>A0A2R5GSA5_9STRA</name>
<feature type="compositionally biased region" description="Basic and acidic residues" evidence="1">
    <location>
        <begin position="16"/>
        <end position="26"/>
    </location>
</feature>
<dbReference type="InterPro" id="IPR001202">
    <property type="entry name" value="WW_dom"/>
</dbReference>
<feature type="region of interest" description="Disordered" evidence="1">
    <location>
        <begin position="479"/>
        <end position="608"/>
    </location>
</feature>
<organism evidence="3 4">
    <name type="scientific">Hondaea fermentalgiana</name>
    <dbReference type="NCBI Taxonomy" id="2315210"/>
    <lineage>
        <taxon>Eukaryota</taxon>
        <taxon>Sar</taxon>
        <taxon>Stramenopiles</taxon>
        <taxon>Bigyra</taxon>
        <taxon>Labyrinthulomycetes</taxon>
        <taxon>Thraustochytrida</taxon>
        <taxon>Thraustochytriidae</taxon>
        <taxon>Hondaea</taxon>
    </lineage>
</organism>
<dbReference type="PROSITE" id="PS50020">
    <property type="entry name" value="WW_DOMAIN_2"/>
    <property type="match status" value="1"/>
</dbReference>
<feature type="compositionally biased region" description="Acidic residues" evidence="1">
    <location>
        <begin position="1"/>
        <end position="15"/>
    </location>
</feature>
<evidence type="ECO:0000313" key="4">
    <source>
        <dbReference type="Proteomes" id="UP000241890"/>
    </source>
</evidence>
<protein>
    <submittedName>
        <fullName evidence="3">Centrosomal protein of 164 kDa</fullName>
    </submittedName>
</protein>
<comment type="caution">
    <text evidence="3">The sequence shown here is derived from an EMBL/GenBank/DDBJ whole genome shotgun (WGS) entry which is preliminary data.</text>
</comment>
<dbReference type="InParanoid" id="A0A2R5GSA5"/>
<evidence type="ECO:0000313" key="3">
    <source>
        <dbReference type="EMBL" id="GBG33189.1"/>
    </source>
</evidence>
<dbReference type="EMBL" id="BEYU01000147">
    <property type="protein sequence ID" value="GBG33189.1"/>
    <property type="molecule type" value="Genomic_DNA"/>
</dbReference>
<dbReference type="PANTHER" id="PTHR21715">
    <property type="entry name" value="RH04127P"/>
    <property type="match status" value="1"/>
</dbReference>
<accession>A0A2R5GSA5</accession>
<feature type="compositionally biased region" description="Acidic residues" evidence="1">
    <location>
        <begin position="553"/>
        <end position="564"/>
    </location>
</feature>
<sequence>MMMMEDAEGYEEDLDTETKSEKLENKVRRKKPAPPKVPNATRGRASLAGKTKHGAKIMLAIEEAGEENLGDTTLGDDALEDLVSAAAATADAQRKHQRRNRARSSSLEDFAANPFNDLVVEVPLPRRRAPDLPKSPTLQASAAHIVGGSPKAASPMGQRPTHALMIPKPNAISRRNSGEASSPLLRIAAMDRVRARVRHFVGEGMKWRGLFDEAVLLEPHDQAEPNLLPARLFRTCLCDGLGVSSEDFEMLCSGFRAKDNRDSSVAEKVHYAAFLEQALPTWGSASWECVERFRVFLLREMQAWGAADNVDAIFADLTDAQAAANGQLRASEMRKLARRLRCQAMSDADLATIFAAMRPCMGPSGPVLLCDFAGFAQDPRFHADVLPRLVAPLRSIPTNEVASQLRSAFKGVSSMRSFRAALARAGIEGLSRDEVVRTARRFAKDSTYRAFHHEALVDTICDYLSSCGPVMPISSALEEESKTEYVGGDYGRDSDVAGYADDEGEGEEKSSINVVPKDAAPQVWTDASERLDTRGSSEGLPLHESSIESEPYIIDDDSDDEECEVERYGSTADDQPRTTLQEVNMGDSDEEEDPATSDKATKSSQDAPWFLRDNEISRRLAPARDDILDFAIYLGMDPEQDKAWLWLAEECLYAPLPKGWCQARDESSSGRGDVFYWRRDDPRQKTQWEHPLDPFFRKLYERLKQDKAQRVLDAKSMGRVRRGPRRSGGAGAGDRPMSAHVLSRADQAEDSAELNLLRRIARRTAQLEPLDEPAPESVLGDGPLDPTAKRRPVSAIARRSNRVMPAGNLLGGDREEDEVSNVLSSQREAHRKRKKNPRVLPLGSLAGYAASLSSTRSSNGGEEVPELKLQELPLPRPLPEDELRPVWWLHGTGLVRRRLAGTNPASFRRQLAPEDVLEVANYLGISLPGEAHLMWIAKAAALSPIPPRWRLCFDEFTDEHFFANEDTFAVSRAHPLDPFWSLLLDAERVLGARDSSATAGEAWVSFYDEDEDVYFYEFSSAVTRYELPEDVGSMTAPAVVRAGCCGASSSAQDTETERTSTEALAQREADAFRLSLWAELDAVDDLESPQDRARAPLARLLAWPFSQMLGKLDLIKLTLLLDWLVEPCTVALEAAKRTRSGLRSAVQARRDAAEQLTKHITLRSR</sequence>
<dbReference type="PANTHER" id="PTHR21715:SF0">
    <property type="entry name" value="RH04127P"/>
    <property type="match status" value="1"/>
</dbReference>
<dbReference type="PROSITE" id="PS01159">
    <property type="entry name" value="WW_DOMAIN_1"/>
    <property type="match status" value="1"/>
</dbReference>
<feature type="region of interest" description="Disordered" evidence="1">
    <location>
        <begin position="767"/>
        <end position="840"/>
    </location>
</feature>
<evidence type="ECO:0000256" key="1">
    <source>
        <dbReference type="SAM" id="MobiDB-lite"/>
    </source>
</evidence>
<gene>
    <name evidence="3" type="ORF">FCC1311_094132</name>
</gene>